<reference evidence="10" key="1">
    <citation type="submission" date="2023-03" db="EMBL/GenBank/DDBJ databases">
        <authorList>
            <person name="Pearce D."/>
        </authorList>
    </citation>
    <scope>NUCLEOTIDE SEQUENCE</scope>
    <source>
        <strain evidence="10">Mc</strain>
    </source>
</reference>
<evidence type="ECO:0000313" key="10">
    <source>
        <dbReference type="EMBL" id="CAI8831943.1"/>
    </source>
</evidence>
<dbReference type="PANTHER" id="PTHR37479">
    <property type="entry name" value="CELL DIVISION PROTEIN FTSL"/>
    <property type="match status" value="1"/>
</dbReference>
<dbReference type="InterPro" id="IPR011922">
    <property type="entry name" value="Cell_div_FtsL"/>
</dbReference>
<evidence type="ECO:0000313" key="11">
    <source>
        <dbReference type="Proteomes" id="UP001158598"/>
    </source>
</evidence>
<keyword evidence="4 8" id="KW-0812">Transmembrane</keyword>
<dbReference type="PANTHER" id="PTHR37479:SF1">
    <property type="entry name" value="CELL DIVISION PROTEIN FTSL"/>
    <property type="match status" value="1"/>
</dbReference>
<dbReference type="GO" id="GO:0043093">
    <property type="term" value="P:FtsZ-dependent cytokinesis"/>
    <property type="evidence" value="ECO:0007669"/>
    <property type="project" value="UniProtKB-UniRule"/>
</dbReference>
<dbReference type="AlphaFoldDB" id="A0AA35ULD7"/>
<dbReference type="GO" id="GO:0005886">
    <property type="term" value="C:plasma membrane"/>
    <property type="evidence" value="ECO:0007669"/>
    <property type="project" value="UniProtKB-SubCell"/>
</dbReference>
<dbReference type="Pfam" id="PF04999">
    <property type="entry name" value="FtsL"/>
    <property type="match status" value="1"/>
</dbReference>
<evidence type="ECO:0000256" key="1">
    <source>
        <dbReference type="ARBA" id="ARBA00004401"/>
    </source>
</evidence>
<comment type="similarity">
    <text evidence="8">Belongs to the FtsL family.</text>
</comment>
<comment type="subunit">
    <text evidence="8">Part of a complex composed of FtsB, FtsL and FtsQ.</text>
</comment>
<dbReference type="Proteomes" id="UP001158598">
    <property type="component" value="Chromosome"/>
</dbReference>
<accession>A0AA35ULD7</accession>
<proteinExistence type="inferred from homology"/>
<keyword evidence="5 8" id="KW-1133">Transmembrane helix</keyword>
<evidence type="ECO:0000256" key="6">
    <source>
        <dbReference type="ARBA" id="ARBA00023136"/>
    </source>
</evidence>
<comment type="subcellular location">
    <subcellularLocation>
        <location evidence="8">Cell inner membrane</location>
        <topology evidence="8">Single-pass type II membrane protein</topology>
    </subcellularLocation>
    <subcellularLocation>
        <location evidence="1">Cell membrane</location>
        <topology evidence="1">Single-pass type II membrane protein</topology>
    </subcellularLocation>
    <text evidence="8">Localizes to the division septum where it forms a ring structure.</text>
</comment>
<keyword evidence="7 8" id="KW-0131">Cell cycle</keyword>
<evidence type="ECO:0000256" key="5">
    <source>
        <dbReference type="ARBA" id="ARBA00022989"/>
    </source>
</evidence>
<comment type="function">
    <text evidence="8">Essential cell division protein. May link together the upstream cell division proteins, which are predominantly cytoplasmic, with the downstream cell division proteins, which are predominantly periplasmic.</text>
</comment>
<keyword evidence="2 8" id="KW-1003">Cell membrane</keyword>
<dbReference type="RefSeq" id="WP_017366120.1">
    <property type="nucleotide sequence ID" value="NZ_CP079097.1"/>
</dbReference>
<protein>
    <recommendedName>
        <fullName evidence="8 9">Cell division protein FtsL</fullName>
    </recommendedName>
</protein>
<dbReference type="HAMAP" id="MF_00910">
    <property type="entry name" value="FtsL"/>
    <property type="match status" value="1"/>
</dbReference>
<dbReference type="GO" id="GO:0032153">
    <property type="term" value="C:cell division site"/>
    <property type="evidence" value="ECO:0007669"/>
    <property type="project" value="UniProtKB-UniRule"/>
</dbReference>
<keyword evidence="6 8" id="KW-0472">Membrane</keyword>
<evidence type="ECO:0000256" key="4">
    <source>
        <dbReference type="ARBA" id="ARBA00022692"/>
    </source>
</evidence>
<keyword evidence="8" id="KW-0997">Cell inner membrane</keyword>
<sequence>MTRIFLLAVVAVCSALAVVYAKYRTRMLFAEVQRLELALDQYEVELGQLQLEQNTWAEHGRIEHLARSRLGMVLPARESIIYIKP</sequence>
<gene>
    <name evidence="8 10" type="primary">ftsL</name>
    <name evidence="10" type="ORF">MCNOR_2145</name>
</gene>
<name>A0AA35ULD7_METCP</name>
<keyword evidence="3 8" id="KW-0132">Cell division</keyword>
<evidence type="ECO:0000256" key="2">
    <source>
        <dbReference type="ARBA" id="ARBA00022475"/>
    </source>
</evidence>
<dbReference type="NCBIfam" id="TIGR02209">
    <property type="entry name" value="ftsL_broad"/>
    <property type="match status" value="1"/>
</dbReference>
<evidence type="ECO:0000256" key="7">
    <source>
        <dbReference type="ARBA" id="ARBA00023306"/>
    </source>
</evidence>
<dbReference type="EMBL" id="OX458332">
    <property type="protein sequence ID" value="CAI8831943.1"/>
    <property type="molecule type" value="Genomic_DNA"/>
</dbReference>
<evidence type="ECO:0000256" key="3">
    <source>
        <dbReference type="ARBA" id="ARBA00022618"/>
    </source>
</evidence>
<evidence type="ECO:0000256" key="9">
    <source>
        <dbReference type="NCBIfam" id="TIGR02209"/>
    </source>
</evidence>
<organism evidence="10 11">
    <name type="scientific">Methylococcus capsulatus</name>
    <dbReference type="NCBI Taxonomy" id="414"/>
    <lineage>
        <taxon>Bacteria</taxon>
        <taxon>Pseudomonadati</taxon>
        <taxon>Pseudomonadota</taxon>
        <taxon>Gammaproteobacteria</taxon>
        <taxon>Methylococcales</taxon>
        <taxon>Methylococcaceae</taxon>
        <taxon>Methylococcus</taxon>
    </lineage>
</organism>
<evidence type="ECO:0000256" key="8">
    <source>
        <dbReference type="HAMAP-Rule" id="MF_00910"/>
    </source>
</evidence>